<evidence type="ECO:0000313" key="3">
    <source>
        <dbReference type="Proteomes" id="UP001051844"/>
    </source>
</evidence>
<comment type="caution">
    <text evidence="2">The sequence shown here is derived from an EMBL/GenBank/DDBJ whole genome shotgun (WGS) entry which is preliminary data.</text>
</comment>
<feature type="region of interest" description="Disordered" evidence="1">
    <location>
        <begin position="42"/>
        <end position="82"/>
    </location>
</feature>
<name>A0AA37BXF2_9ACTN</name>
<feature type="compositionally biased region" description="Basic and acidic residues" evidence="1">
    <location>
        <begin position="62"/>
        <end position="71"/>
    </location>
</feature>
<evidence type="ECO:0000256" key="1">
    <source>
        <dbReference type="SAM" id="MobiDB-lite"/>
    </source>
</evidence>
<reference evidence="2" key="1">
    <citation type="submission" date="2022-09" db="EMBL/GenBank/DDBJ databases">
        <title>Whole genome shotgun sequence of Streptomyces albidoflavus NBRC 12854.</title>
        <authorList>
            <person name="Komaki H."/>
            <person name="Tamura T."/>
        </authorList>
    </citation>
    <scope>NUCLEOTIDE SEQUENCE</scope>
    <source>
        <strain evidence="2">NBRC 12854</strain>
    </source>
</reference>
<sequence length="82" mass="8531">MPFDRLGVAPGLRAGIGHGCSLSLGGGSRDCFCAHIAGANRHAGKVSPPSQNPRDPVASEWLTRRGREEGAGRGSLRRRGPA</sequence>
<organism evidence="2 3">
    <name type="scientific">Streptomyces albidoflavus</name>
    <dbReference type="NCBI Taxonomy" id="1886"/>
    <lineage>
        <taxon>Bacteria</taxon>
        <taxon>Bacillati</taxon>
        <taxon>Actinomycetota</taxon>
        <taxon>Actinomycetes</taxon>
        <taxon>Kitasatosporales</taxon>
        <taxon>Streptomycetaceae</taxon>
        <taxon>Streptomyces</taxon>
        <taxon>Streptomyces albidoflavus group</taxon>
    </lineage>
</organism>
<dbReference type="AlphaFoldDB" id="A0AA37BXF2"/>
<protein>
    <submittedName>
        <fullName evidence="2">Uncharacterized protein</fullName>
    </submittedName>
</protein>
<dbReference type="EMBL" id="BNDZ01000005">
    <property type="protein sequence ID" value="GHI45946.1"/>
    <property type="molecule type" value="Genomic_DNA"/>
</dbReference>
<dbReference type="Proteomes" id="UP001051844">
    <property type="component" value="Unassembled WGS sequence"/>
</dbReference>
<accession>A0AA37BXF2</accession>
<evidence type="ECO:0000313" key="2">
    <source>
        <dbReference type="EMBL" id="GHI45946.1"/>
    </source>
</evidence>
<gene>
    <name evidence="2" type="ORF">ScoT_21200</name>
</gene>
<proteinExistence type="predicted"/>